<feature type="compositionally biased region" description="Polar residues" evidence="2">
    <location>
        <begin position="251"/>
        <end position="260"/>
    </location>
</feature>
<dbReference type="AlphaFoldDB" id="A0A5N6MJE8"/>
<reference evidence="4 5" key="1">
    <citation type="submission" date="2019-05" db="EMBL/GenBank/DDBJ databases">
        <title>Mikania micrantha, genome provides insights into the molecular mechanism of rapid growth.</title>
        <authorList>
            <person name="Liu B."/>
        </authorList>
    </citation>
    <scope>NUCLEOTIDE SEQUENCE [LARGE SCALE GENOMIC DNA]</scope>
    <source>
        <strain evidence="4">NLD-2019</strain>
        <tissue evidence="4">Leaf</tissue>
    </source>
</reference>
<keyword evidence="5" id="KW-1185">Reference proteome</keyword>
<evidence type="ECO:0000256" key="2">
    <source>
        <dbReference type="SAM" id="MobiDB-lite"/>
    </source>
</evidence>
<dbReference type="EMBL" id="SZYD01000015">
    <property type="protein sequence ID" value="KAD3640421.1"/>
    <property type="molecule type" value="Genomic_DNA"/>
</dbReference>
<evidence type="ECO:0000313" key="4">
    <source>
        <dbReference type="EMBL" id="KAD3640421.1"/>
    </source>
</evidence>
<keyword evidence="1" id="KW-0175">Coiled coil</keyword>
<organism evidence="4 5">
    <name type="scientific">Mikania micrantha</name>
    <name type="common">bitter vine</name>
    <dbReference type="NCBI Taxonomy" id="192012"/>
    <lineage>
        <taxon>Eukaryota</taxon>
        <taxon>Viridiplantae</taxon>
        <taxon>Streptophyta</taxon>
        <taxon>Embryophyta</taxon>
        <taxon>Tracheophyta</taxon>
        <taxon>Spermatophyta</taxon>
        <taxon>Magnoliopsida</taxon>
        <taxon>eudicotyledons</taxon>
        <taxon>Gunneridae</taxon>
        <taxon>Pentapetalae</taxon>
        <taxon>asterids</taxon>
        <taxon>campanulids</taxon>
        <taxon>Asterales</taxon>
        <taxon>Asteraceae</taxon>
        <taxon>Asteroideae</taxon>
        <taxon>Heliantheae alliance</taxon>
        <taxon>Eupatorieae</taxon>
        <taxon>Mikania</taxon>
    </lineage>
</organism>
<dbReference type="Pfam" id="PF03732">
    <property type="entry name" value="Retrotrans_gag"/>
    <property type="match status" value="1"/>
</dbReference>
<feature type="compositionally biased region" description="Basic and acidic residues" evidence="2">
    <location>
        <begin position="231"/>
        <end position="247"/>
    </location>
</feature>
<name>A0A5N6MJE8_9ASTR</name>
<dbReference type="CDD" id="cd00303">
    <property type="entry name" value="retropepsin_like"/>
    <property type="match status" value="1"/>
</dbReference>
<dbReference type="OrthoDB" id="1745472at2759"/>
<comment type="caution">
    <text evidence="4">The sequence shown here is derived from an EMBL/GenBank/DDBJ whole genome shotgun (WGS) entry which is preliminary data.</text>
</comment>
<dbReference type="InterPro" id="IPR005162">
    <property type="entry name" value="Retrotrans_gag_dom"/>
</dbReference>
<dbReference type="InterPro" id="IPR032567">
    <property type="entry name" value="RTL1-rel"/>
</dbReference>
<dbReference type="SUPFAM" id="SSF50630">
    <property type="entry name" value="Acid proteases"/>
    <property type="match status" value="1"/>
</dbReference>
<dbReference type="PANTHER" id="PTHR15503:SF22">
    <property type="entry name" value="TRANSPOSON TY3-I GAG POLYPROTEIN"/>
    <property type="match status" value="1"/>
</dbReference>
<protein>
    <recommendedName>
        <fullName evidence="3">Retrotransposon gag domain-containing protein</fullName>
    </recommendedName>
</protein>
<evidence type="ECO:0000313" key="5">
    <source>
        <dbReference type="Proteomes" id="UP000326396"/>
    </source>
</evidence>
<feature type="region of interest" description="Disordered" evidence="2">
    <location>
        <begin position="231"/>
        <end position="273"/>
    </location>
</feature>
<evidence type="ECO:0000259" key="3">
    <source>
        <dbReference type="Pfam" id="PF03732"/>
    </source>
</evidence>
<gene>
    <name evidence="4" type="ORF">E3N88_29644</name>
</gene>
<dbReference type="Gene3D" id="2.40.70.10">
    <property type="entry name" value="Acid Proteases"/>
    <property type="match status" value="1"/>
</dbReference>
<dbReference type="Proteomes" id="UP000326396">
    <property type="component" value="Linkage Group LG5"/>
</dbReference>
<feature type="coiled-coil region" evidence="1">
    <location>
        <begin position="25"/>
        <end position="52"/>
    </location>
</feature>
<evidence type="ECO:0000256" key="1">
    <source>
        <dbReference type="SAM" id="Coils"/>
    </source>
</evidence>
<dbReference type="PANTHER" id="PTHR15503">
    <property type="entry name" value="LDOC1 RELATED"/>
    <property type="match status" value="1"/>
</dbReference>
<proteinExistence type="predicted"/>
<accession>A0A5N6MJE8</accession>
<dbReference type="InterPro" id="IPR021109">
    <property type="entry name" value="Peptidase_aspartic_dom_sf"/>
</dbReference>
<feature type="domain" description="Retrotransposon gag" evidence="3">
    <location>
        <begin position="111"/>
        <end position="200"/>
    </location>
</feature>
<dbReference type="Pfam" id="PF08284">
    <property type="entry name" value="RVP_2"/>
    <property type="match status" value="1"/>
</dbReference>
<sequence>MVSTRHNTEGSSNPSDPVAAQLEAIAAKLEAMDALKADMAAMKRQMAAKDKAPFGTGRMDDNDSGFSNYSRRPFHKIEFPTFSGGDPRGWILKAEKYFCFYNTMDEEKVDVAAIHLEGDALDFYSWIAAEQDITYWDELVSAIQKHYGPPEFQNPDEYLCSVKQTGSVHEYRQEFTRRSARVSQWPDHCLLGVFLNGLKEELKSDVRIHKPRTVYKAVNLSLEYESKLKNTRPEKKPFNPTHLRPDAKPFSPNSQPSSLATYPKQEPKTTNRLTDAEKQARYLKGECFRCGAKYGPGHRCQAGTLKLLAAEDENEEDEEIEPQETTEETAEISLHAILGRPHPTTMKVHGKLQQTEVLILVDGGSTHNFISEVLVNEMKLETQLIEPFGVQTGNGDVIRCGRICKNLTIQVGELKINQDFHPFSLGGADLVLGVQWLSTLNTVQANWREMFMIFTIEGKKYKFLGTYTRKRKGGAEERSNEEAQAELEILFGQQLDPLGQPVVACMGVVGQN</sequence>